<name>A0ABY5TCG4_9BACE</name>
<evidence type="ECO:0000313" key="2">
    <source>
        <dbReference type="Proteomes" id="UP001060104"/>
    </source>
</evidence>
<keyword evidence="2" id="KW-1185">Reference proteome</keyword>
<dbReference type="EMBL" id="CP103141">
    <property type="protein sequence ID" value="UVQ75523.1"/>
    <property type="molecule type" value="Genomic_DNA"/>
</dbReference>
<accession>A0ABY5TCG4</accession>
<evidence type="ECO:0000313" key="1">
    <source>
        <dbReference type="EMBL" id="UVQ75523.1"/>
    </source>
</evidence>
<dbReference type="Proteomes" id="UP001060104">
    <property type="component" value="Chromosome"/>
</dbReference>
<organism evidence="1 2">
    <name type="scientific">Bacteroides faecis</name>
    <dbReference type="NCBI Taxonomy" id="674529"/>
    <lineage>
        <taxon>Bacteria</taxon>
        <taxon>Pseudomonadati</taxon>
        <taxon>Bacteroidota</taxon>
        <taxon>Bacteroidia</taxon>
        <taxon>Bacteroidales</taxon>
        <taxon>Bacteroidaceae</taxon>
        <taxon>Bacteroides</taxon>
    </lineage>
</organism>
<evidence type="ECO:0008006" key="3">
    <source>
        <dbReference type="Google" id="ProtNLM"/>
    </source>
</evidence>
<protein>
    <recommendedName>
        <fullName evidence="3">Peptidase C39-like domain-containing protein</fullName>
    </recommendedName>
</protein>
<gene>
    <name evidence="1" type="ORF">NXY30_03685</name>
</gene>
<dbReference type="RefSeq" id="WP_258902924.1">
    <property type="nucleotide sequence ID" value="NZ_CP103141.1"/>
</dbReference>
<reference evidence="1" key="1">
    <citation type="submission" date="2022-08" db="EMBL/GenBank/DDBJ databases">
        <title>Genome Sequencing of Bacteroides fragilis Group Isolates with Nanopore Technology.</title>
        <authorList>
            <person name="Tisza M.J."/>
            <person name="Smith D."/>
            <person name="Dekker J.P."/>
        </authorList>
    </citation>
    <scope>NUCLEOTIDE SEQUENCE</scope>
    <source>
        <strain evidence="1">BFG-527</strain>
    </source>
</reference>
<sequence length="259" mass="28998">MKKITKTNLQGLRQLFPVLGKEEMRCHVGGNSDGYYGNDWLNHGYGGYDPDGNYHWHGGYTKDEFDNWEGPWYGGWVYGLGYVYPDVNIYGYQGGTGSGYYGFGYYGYGYVDNGYGDNGDSNDGNKRGDIIKSDWACMFNCMNFINSSKSAEEYYKLFIGEYKDADPIKDGGLTEANRIKALEACGFSFEEVNTVFYDGGSGIVQLVIFDMDDSQGRTHAGIVTGKTEDGYTIIYDPTAGKSYNINFARIATVYRVKKK</sequence>
<proteinExistence type="predicted"/>